<keyword evidence="4" id="KW-1185">Reference proteome</keyword>
<accession>A0A4Q2DIP1</accession>
<proteinExistence type="predicted"/>
<feature type="domain" description="Thioesterase" evidence="2">
    <location>
        <begin position="66"/>
        <end position="97"/>
    </location>
</feature>
<feature type="compositionally biased region" description="Polar residues" evidence="1">
    <location>
        <begin position="343"/>
        <end position="361"/>
    </location>
</feature>
<evidence type="ECO:0000259" key="2">
    <source>
        <dbReference type="Pfam" id="PF00975"/>
    </source>
</evidence>
<dbReference type="EMBL" id="SDEE01000189">
    <property type="protein sequence ID" value="RXW19669.1"/>
    <property type="molecule type" value="Genomic_DNA"/>
</dbReference>
<reference evidence="3 4" key="1">
    <citation type="submission" date="2019-01" db="EMBL/GenBank/DDBJ databases">
        <title>Draft genome sequence of Psathyrella aberdarensis IHI B618.</title>
        <authorList>
            <person name="Buettner E."/>
            <person name="Kellner H."/>
        </authorList>
    </citation>
    <scope>NUCLEOTIDE SEQUENCE [LARGE SCALE GENOMIC DNA]</scope>
    <source>
        <strain evidence="3 4">IHI B618</strain>
    </source>
</reference>
<dbReference type="Proteomes" id="UP000290288">
    <property type="component" value="Unassembled WGS sequence"/>
</dbReference>
<feature type="compositionally biased region" description="Basic residues" evidence="1">
    <location>
        <begin position="364"/>
        <end position="375"/>
    </location>
</feature>
<dbReference type="InterPro" id="IPR001031">
    <property type="entry name" value="Thioesterase"/>
</dbReference>
<feature type="region of interest" description="Disordered" evidence="1">
    <location>
        <begin position="343"/>
        <end position="383"/>
    </location>
</feature>
<dbReference type="Pfam" id="PF00975">
    <property type="entry name" value="Thioesterase"/>
    <property type="match status" value="1"/>
</dbReference>
<evidence type="ECO:0000313" key="3">
    <source>
        <dbReference type="EMBL" id="RXW19669.1"/>
    </source>
</evidence>
<gene>
    <name evidence="3" type="ORF">EST38_g6175</name>
</gene>
<evidence type="ECO:0000313" key="4">
    <source>
        <dbReference type="Proteomes" id="UP000290288"/>
    </source>
</evidence>
<organism evidence="3 4">
    <name type="scientific">Candolleomyces aberdarensis</name>
    <dbReference type="NCBI Taxonomy" id="2316362"/>
    <lineage>
        <taxon>Eukaryota</taxon>
        <taxon>Fungi</taxon>
        <taxon>Dikarya</taxon>
        <taxon>Basidiomycota</taxon>
        <taxon>Agaricomycotina</taxon>
        <taxon>Agaricomycetes</taxon>
        <taxon>Agaricomycetidae</taxon>
        <taxon>Agaricales</taxon>
        <taxon>Agaricineae</taxon>
        <taxon>Psathyrellaceae</taxon>
        <taxon>Candolleomyces</taxon>
    </lineage>
</organism>
<dbReference type="AlphaFoldDB" id="A0A4Q2DIP1"/>
<sequence>METLVHLIYIHGFQGDDTSFQAFPLHLQEKLSSSVPPELNIRFQSSLYPTYKSVKPLSFATKNFLQWLTTQPDGPVILLGHSMGGLLAAEAATHLSSPRNAEHPGLKQKRVAGMIAFDTPFLGMHPHVVVSGIASLLPKDEDGGDNSGGQKTTEREMNRHPAINVVSPKVTDEWEDFKSQIDTKRQPYSPTVDGSHLSVASFPTASSSSSTHSEESWIESWRQRSPTPIFSKAADFLASHSKQDDPVVRWLRKHADHPLSASKRWVVERFQFGSCMFDPYGLKERYSNLVEWNGRWINYWTYTTDRSDRHPGDSKSIASSRQAEAEQLDNDIALLDSGMYDTTTKAPNPDISGSTSDTEVSAPSRRKRDLLRKKRQSDLEKTKAKPTKRHFVVLPTGLGRVFGGLENWEQVAIAGVTDEVEAHTGLFIPQHNLDYANFVDKVADRVMDCILILILGILSRYLEISLAW</sequence>
<dbReference type="InterPro" id="IPR029058">
    <property type="entry name" value="AB_hydrolase_fold"/>
</dbReference>
<comment type="caution">
    <text evidence="3">The sequence shown here is derived from an EMBL/GenBank/DDBJ whole genome shotgun (WGS) entry which is preliminary data.</text>
</comment>
<dbReference type="PANTHER" id="PTHR47842:SF3">
    <property type="entry name" value="DUF676 DOMAIN-CONTAINING PROTEIN"/>
    <property type="match status" value="1"/>
</dbReference>
<dbReference type="PANTHER" id="PTHR47842">
    <property type="entry name" value="EXPRESSED PROTEIN"/>
    <property type="match status" value="1"/>
</dbReference>
<protein>
    <recommendedName>
        <fullName evidence="2">Thioesterase domain-containing protein</fullName>
    </recommendedName>
</protein>
<evidence type="ECO:0000256" key="1">
    <source>
        <dbReference type="SAM" id="MobiDB-lite"/>
    </source>
</evidence>
<dbReference type="Gene3D" id="3.40.50.1820">
    <property type="entry name" value="alpha/beta hydrolase"/>
    <property type="match status" value="1"/>
</dbReference>
<feature type="region of interest" description="Disordered" evidence="1">
    <location>
        <begin position="137"/>
        <end position="157"/>
    </location>
</feature>
<dbReference type="STRING" id="2316362.A0A4Q2DIP1"/>
<dbReference type="OrthoDB" id="3248508at2759"/>
<name>A0A4Q2DIP1_9AGAR</name>
<dbReference type="SUPFAM" id="SSF53474">
    <property type="entry name" value="alpha/beta-Hydrolases"/>
    <property type="match status" value="1"/>
</dbReference>